<feature type="compositionally biased region" description="Basic and acidic residues" evidence="1">
    <location>
        <begin position="152"/>
        <end position="170"/>
    </location>
</feature>
<feature type="compositionally biased region" description="Basic and acidic residues" evidence="1">
    <location>
        <begin position="89"/>
        <end position="109"/>
    </location>
</feature>
<feature type="compositionally biased region" description="Polar residues" evidence="1">
    <location>
        <begin position="196"/>
        <end position="211"/>
    </location>
</feature>
<dbReference type="AlphaFoldDB" id="A0A409XYT7"/>
<evidence type="ECO:0000313" key="2">
    <source>
        <dbReference type="EMBL" id="PPQ95895.1"/>
    </source>
</evidence>
<feature type="compositionally biased region" description="Basic and acidic residues" evidence="1">
    <location>
        <begin position="185"/>
        <end position="195"/>
    </location>
</feature>
<feature type="region of interest" description="Disordered" evidence="1">
    <location>
        <begin position="1"/>
        <end position="211"/>
    </location>
</feature>
<protein>
    <submittedName>
        <fullName evidence="2">Uncharacterized protein</fullName>
    </submittedName>
</protein>
<accession>A0A409XYT7</accession>
<reference evidence="2 3" key="1">
    <citation type="journal article" date="2018" name="Evol. Lett.">
        <title>Horizontal gene cluster transfer increased hallucinogenic mushroom diversity.</title>
        <authorList>
            <person name="Reynolds H.T."/>
            <person name="Vijayakumar V."/>
            <person name="Gluck-Thaler E."/>
            <person name="Korotkin H.B."/>
            <person name="Matheny P.B."/>
            <person name="Slot J.C."/>
        </authorList>
    </citation>
    <scope>NUCLEOTIDE SEQUENCE [LARGE SCALE GENOMIC DNA]</scope>
    <source>
        <strain evidence="2 3">SRW20</strain>
    </source>
</reference>
<dbReference type="STRING" id="231916.A0A409XYT7"/>
<comment type="caution">
    <text evidence="2">The sequence shown here is derived from an EMBL/GenBank/DDBJ whole genome shotgun (WGS) entry which is preliminary data.</text>
</comment>
<keyword evidence="3" id="KW-1185">Reference proteome</keyword>
<proteinExistence type="predicted"/>
<dbReference type="InParanoid" id="A0A409XYT7"/>
<organism evidence="2 3">
    <name type="scientific">Gymnopilus dilepis</name>
    <dbReference type="NCBI Taxonomy" id="231916"/>
    <lineage>
        <taxon>Eukaryota</taxon>
        <taxon>Fungi</taxon>
        <taxon>Dikarya</taxon>
        <taxon>Basidiomycota</taxon>
        <taxon>Agaricomycotina</taxon>
        <taxon>Agaricomycetes</taxon>
        <taxon>Agaricomycetidae</taxon>
        <taxon>Agaricales</taxon>
        <taxon>Agaricineae</taxon>
        <taxon>Hymenogastraceae</taxon>
        <taxon>Gymnopilus</taxon>
    </lineage>
</organism>
<dbReference type="Proteomes" id="UP000284706">
    <property type="component" value="Unassembled WGS sequence"/>
</dbReference>
<dbReference type="EMBL" id="NHYE01001407">
    <property type="protein sequence ID" value="PPQ95895.1"/>
    <property type="molecule type" value="Genomic_DNA"/>
</dbReference>
<dbReference type="OrthoDB" id="3269227at2759"/>
<name>A0A409XYT7_9AGAR</name>
<evidence type="ECO:0000256" key="1">
    <source>
        <dbReference type="SAM" id="MobiDB-lite"/>
    </source>
</evidence>
<evidence type="ECO:0000313" key="3">
    <source>
        <dbReference type="Proteomes" id="UP000284706"/>
    </source>
</evidence>
<gene>
    <name evidence="2" type="ORF">CVT26_015581</name>
</gene>
<sequence length="211" mass="22664">MFGLIRRISYGVIPRPDRPWEEDPTSNAPQRRKKRRLSSTERPDVDADEEAANKKKARGESGTPDADQRDATFLTPPPPAAASTSTETQEVKEVTQGVKEVDLDGKDESPSSSPAEGDEQVVPAPESVPLPQEKSGELDEASSDASTPPPANKEDELPSKSQTEDTEKDVTPAAEEDVATAEKGPTVEHDEHIKNTLESSISPAGVTVSQN</sequence>